<dbReference type="PROSITE" id="PS51412">
    <property type="entry name" value="MACPF_2"/>
    <property type="match status" value="1"/>
</dbReference>
<accession>A0ABN8LVU5</accession>
<dbReference type="InterPro" id="IPR020864">
    <property type="entry name" value="MACPF"/>
</dbReference>
<dbReference type="EMBL" id="CALNXI010000111">
    <property type="protein sequence ID" value="CAH3019268.1"/>
    <property type="molecule type" value="Genomic_DNA"/>
</dbReference>
<name>A0ABN8LVU5_9CNID</name>
<evidence type="ECO:0000259" key="3">
    <source>
        <dbReference type="PROSITE" id="PS51412"/>
    </source>
</evidence>
<dbReference type="InterPro" id="IPR039707">
    <property type="entry name" value="MPEG1"/>
</dbReference>
<gene>
    <name evidence="4" type="ORF">PEVE_00002019</name>
</gene>
<proteinExistence type="predicted"/>
<reference evidence="4 5" key="1">
    <citation type="submission" date="2022-05" db="EMBL/GenBank/DDBJ databases">
        <authorList>
            <consortium name="Genoscope - CEA"/>
            <person name="William W."/>
        </authorList>
    </citation>
    <scope>NUCLEOTIDE SEQUENCE [LARGE SCALE GENOMIC DNA]</scope>
</reference>
<dbReference type="PANTHER" id="PTHR31463">
    <property type="entry name" value="MACROPHAGE-EXPRESSED GENE 1 PROTEIN"/>
    <property type="match status" value="1"/>
</dbReference>
<feature type="transmembrane region" description="Helical" evidence="2">
    <location>
        <begin position="720"/>
        <end position="742"/>
    </location>
</feature>
<organism evidence="4 5">
    <name type="scientific">Porites evermanni</name>
    <dbReference type="NCBI Taxonomy" id="104178"/>
    <lineage>
        <taxon>Eukaryota</taxon>
        <taxon>Metazoa</taxon>
        <taxon>Cnidaria</taxon>
        <taxon>Anthozoa</taxon>
        <taxon>Hexacorallia</taxon>
        <taxon>Scleractinia</taxon>
        <taxon>Fungiina</taxon>
        <taxon>Poritidae</taxon>
        <taxon>Porites</taxon>
    </lineage>
</organism>
<dbReference type="CDD" id="cd22579">
    <property type="entry name" value="MPEG1_P2"/>
    <property type="match status" value="1"/>
</dbReference>
<feature type="domain" description="MACPF" evidence="3">
    <location>
        <begin position="44"/>
        <end position="375"/>
    </location>
</feature>
<evidence type="ECO:0000313" key="4">
    <source>
        <dbReference type="EMBL" id="CAH3019268.1"/>
    </source>
</evidence>
<dbReference type="SMART" id="SM00457">
    <property type="entry name" value="MACPF"/>
    <property type="match status" value="1"/>
</dbReference>
<feature type="region of interest" description="Disordered" evidence="1">
    <location>
        <begin position="750"/>
        <end position="776"/>
    </location>
</feature>
<dbReference type="PANTHER" id="PTHR31463:SF1">
    <property type="entry name" value="MACROPHAGE-EXPRESSED GENE 1 PROTEIN"/>
    <property type="match status" value="1"/>
</dbReference>
<keyword evidence="5" id="KW-1185">Reference proteome</keyword>
<evidence type="ECO:0000313" key="5">
    <source>
        <dbReference type="Proteomes" id="UP001159427"/>
    </source>
</evidence>
<dbReference type="Proteomes" id="UP001159427">
    <property type="component" value="Unassembled WGS sequence"/>
</dbReference>
<keyword evidence="2" id="KW-1133">Transmembrane helix</keyword>
<keyword evidence="2" id="KW-0472">Membrane</keyword>
<evidence type="ECO:0000256" key="1">
    <source>
        <dbReference type="SAM" id="MobiDB-lite"/>
    </source>
</evidence>
<protein>
    <recommendedName>
        <fullName evidence="3">MACPF domain-containing protein</fullName>
    </recommendedName>
</protein>
<comment type="caution">
    <text evidence="4">The sequence shown here is derived from an EMBL/GenBank/DDBJ whole genome shotgun (WGS) entry which is preliminary data.</text>
</comment>
<evidence type="ECO:0000256" key="2">
    <source>
        <dbReference type="SAM" id="Phobius"/>
    </source>
</evidence>
<dbReference type="Pfam" id="PF01823">
    <property type="entry name" value="MACPF"/>
    <property type="match status" value="1"/>
</dbReference>
<keyword evidence="2" id="KW-0812">Transmembrane</keyword>
<sequence>MTLFLFFFEGSGVCNIFNTMMAFSSGLHLFMLLPCAYYCDVIFAENKSPYNYPVGDPRNCPLTRGVFRFEVLPGGGWDNLRNVHMGAVSVTNNYTKCKTSDDGKYLIPDDVFLYPVKKSKIEAFAELYDHWNNYSSTTTKSINAKASGKFKSGPISGSFSAEFESVKKHQVEDKAVTTRVQMRHVLYTAKLQPDSALQPAFKSCLLEIASHLQHNNTAYANFLAQILVRDFGTHFITSVNAGAVLSKVDHLTKKFVADFTEDKSKITAAASASFFRAYGGKASYSQTSDKQDLDQYTKNTVYSTMYAFGGPPLRVNFTINQWEDQLLDELVAVDRSGDPLNYAVTPGSLPEMSEELTFKLADVVENAIRQYYKHNTIKGCTKRDSPNFSFQANLDDGSCESPTNSYTFGGVYQTCSFAGSPAGDPCGPLLQKNPITADYKCSDEYEPVLVHQGRTPQNCHKHCNSCWLFFSCCNTNCGYATFSTYWCVAKGKVPANTGYLFGGLYSKVLKNPVTQDHSCPLKFYALRFGATMQVCVSDDYELGFQNSVPFGGFFSCCAGNPLGVKNSADSVKQGGSNLEMFISQSGPSGWPKSCPTGYSQHLGAIEQDCEINYCVKSNVFNSQGLPIIKRPPYSDAPKVINYSVPMLLVNEDNGQIWFKPSGNKPQWLFATKSTVEAYRKQVNLEGHAIIGVATDDVALATHDKQKSYQSSSHSMNAGTAAGITFGVTALAGLLIAVMVIGWRRHKSVNRESSDLREPLNSLGNYGAVHDEGSPRV</sequence>